<feature type="transmembrane region" description="Helical" evidence="6">
    <location>
        <begin position="12"/>
        <end position="31"/>
    </location>
</feature>
<dbReference type="Gene3D" id="1.20.1250.20">
    <property type="entry name" value="MFS general substrate transporter like domains"/>
    <property type="match status" value="1"/>
</dbReference>
<evidence type="ECO:0000256" key="2">
    <source>
        <dbReference type="ARBA" id="ARBA00022475"/>
    </source>
</evidence>
<evidence type="ECO:0000256" key="5">
    <source>
        <dbReference type="ARBA" id="ARBA00023136"/>
    </source>
</evidence>
<feature type="transmembrane region" description="Helical" evidence="6">
    <location>
        <begin position="278"/>
        <end position="297"/>
    </location>
</feature>
<evidence type="ECO:0000259" key="7">
    <source>
        <dbReference type="PROSITE" id="PS50850"/>
    </source>
</evidence>
<accession>A0A921AXL2</accession>
<dbReference type="PROSITE" id="PS50850">
    <property type="entry name" value="MFS"/>
    <property type="match status" value="1"/>
</dbReference>
<protein>
    <submittedName>
        <fullName evidence="8">MFS transporter</fullName>
    </submittedName>
</protein>
<dbReference type="GO" id="GO:0005886">
    <property type="term" value="C:plasma membrane"/>
    <property type="evidence" value="ECO:0007669"/>
    <property type="project" value="UniProtKB-SubCell"/>
</dbReference>
<feature type="domain" description="Major facilitator superfamily (MFS) profile" evidence="7">
    <location>
        <begin position="1"/>
        <end position="391"/>
    </location>
</feature>
<dbReference type="GO" id="GO:0022857">
    <property type="term" value="F:transmembrane transporter activity"/>
    <property type="evidence" value="ECO:0007669"/>
    <property type="project" value="InterPro"/>
</dbReference>
<feature type="transmembrane region" description="Helical" evidence="6">
    <location>
        <begin position="340"/>
        <end position="360"/>
    </location>
</feature>
<feature type="transmembrane region" description="Helical" evidence="6">
    <location>
        <begin position="113"/>
        <end position="133"/>
    </location>
</feature>
<feature type="transmembrane region" description="Helical" evidence="6">
    <location>
        <begin position="173"/>
        <end position="191"/>
    </location>
</feature>
<feature type="transmembrane region" description="Helical" evidence="6">
    <location>
        <begin position="248"/>
        <end position="271"/>
    </location>
</feature>
<evidence type="ECO:0000313" key="8">
    <source>
        <dbReference type="EMBL" id="HJD97750.1"/>
    </source>
</evidence>
<dbReference type="InterPro" id="IPR011701">
    <property type="entry name" value="MFS"/>
</dbReference>
<comment type="caution">
    <text evidence="8">The sequence shown here is derived from an EMBL/GenBank/DDBJ whole genome shotgun (WGS) entry which is preliminary data.</text>
</comment>
<dbReference type="InterPro" id="IPR050189">
    <property type="entry name" value="MFS_Efflux_Transporters"/>
</dbReference>
<feature type="transmembrane region" description="Helical" evidence="6">
    <location>
        <begin position="83"/>
        <end position="101"/>
    </location>
</feature>
<dbReference type="SUPFAM" id="SSF103473">
    <property type="entry name" value="MFS general substrate transporter"/>
    <property type="match status" value="1"/>
</dbReference>
<dbReference type="Proteomes" id="UP000698963">
    <property type="component" value="Unassembled WGS sequence"/>
</dbReference>
<evidence type="ECO:0000256" key="3">
    <source>
        <dbReference type="ARBA" id="ARBA00022692"/>
    </source>
</evidence>
<dbReference type="PANTHER" id="PTHR43124:SF5">
    <property type="entry name" value="PURINE RIBONUCLEOSIDE EFFLUX PUMP NEPI"/>
    <property type="match status" value="1"/>
</dbReference>
<dbReference type="EMBL" id="DYZA01000179">
    <property type="protein sequence ID" value="HJD97750.1"/>
    <property type="molecule type" value="Genomic_DNA"/>
</dbReference>
<feature type="transmembrane region" description="Helical" evidence="6">
    <location>
        <begin position="51"/>
        <end position="71"/>
    </location>
</feature>
<gene>
    <name evidence="8" type="ORF">K8W16_08915</name>
</gene>
<organism evidence="8 9">
    <name type="scientific">Mailhella massiliensis</name>
    <dbReference type="NCBI Taxonomy" id="1903261"/>
    <lineage>
        <taxon>Bacteria</taxon>
        <taxon>Pseudomonadati</taxon>
        <taxon>Thermodesulfobacteriota</taxon>
        <taxon>Desulfovibrionia</taxon>
        <taxon>Desulfovibrionales</taxon>
        <taxon>Desulfovibrionaceae</taxon>
        <taxon>Mailhella</taxon>
    </lineage>
</organism>
<dbReference type="CDD" id="cd17324">
    <property type="entry name" value="MFS_NepI_like"/>
    <property type="match status" value="1"/>
</dbReference>
<reference evidence="8" key="1">
    <citation type="journal article" date="2021" name="PeerJ">
        <title>Extensive microbial diversity within the chicken gut microbiome revealed by metagenomics and culture.</title>
        <authorList>
            <person name="Gilroy R."/>
            <person name="Ravi A."/>
            <person name="Getino M."/>
            <person name="Pursley I."/>
            <person name="Horton D.L."/>
            <person name="Alikhan N.F."/>
            <person name="Baker D."/>
            <person name="Gharbi K."/>
            <person name="Hall N."/>
            <person name="Watson M."/>
            <person name="Adriaenssens E.M."/>
            <person name="Foster-Nyarko E."/>
            <person name="Jarju S."/>
            <person name="Secka A."/>
            <person name="Antonio M."/>
            <person name="Oren A."/>
            <person name="Chaudhuri R.R."/>
            <person name="La Ragione R."/>
            <person name="Hildebrand F."/>
            <person name="Pallen M.J."/>
        </authorList>
    </citation>
    <scope>NUCLEOTIDE SEQUENCE</scope>
    <source>
        <strain evidence="8">ChiGjej2B2-19336</strain>
    </source>
</reference>
<reference evidence="8" key="2">
    <citation type="submission" date="2021-09" db="EMBL/GenBank/DDBJ databases">
        <authorList>
            <person name="Gilroy R."/>
        </authorList>
    </citation>
    <scope>NUCLEOTIDE SEQUENCE</scope>
    <source>
        <strain evidence="8">ChiGjej2B2-19336</strain>
    </source>
</reference>
<evidence type="ECO:0000256" key="1">
    <source>
        <dbReference type="ARBA" id="ARBA00004651"/>
    </source>
</evidence>
<keyword evidence="4 6" id="KW-1133">Transmembrane helix</keyword>
<name>A0A921AXL2_9BACT</name>
<feature type="transmembrane region" description="Helical" evidence="6">
    <location>
        <begin position="366"/>
        <end position="389"/>
    </location>
</feature>
<feature type="transmembrane region" description="Helical" evidence="6">
    <location>
        <begin position="309"/>
        <end position="328"/>
    </location>
</feature>
<keyword evidence="3 6" id="KW-0812">Transmembrane</keyword>
<feature type="transmembrane region" description="Helical" evidence="6">
    <location>
        <begin position="211"/>
        <end position="228"/>
    </location>
</feature>
<evidence type="ECO:0000313" key="9">
    <source>
        <dbReference type="Proteomes" id="UP000698963"/>
    </source>
</evidence>
<keyword evidence="5 6" id="KW-0472">Membrane</keyword>
<proteinExistence type="predicted"/>
<comment type="subcellular location">
    <subcellularLocation>
        <location evidence="1">Cell membrane</location>
        <topology evidence="1">Multi-pass membrane protein</topology>
    </subcellularLocation>
</comment>
<feature type="transmembrane region" description="Helical" evidence="6">
    <location>
        <begin position="145"/>
        <end position="167"/>
    </location>
</feature>
<keyword evidence="2" id="KW-1003">Cell membrane</keyword>
<evidence type="ECO:0000256" key="6">
    <source>
        <dbReference type="SAM" id="Phobius"/>
    </source>
</evidence>
<dbReference type="RefSeq" id="WP_304122795.1">
    <property type="nucleotide sequence ID" value="NZ_DYZA01000179.1"/>
</dbReference>
<sequence length="399" mass="41874">MEASPITPPLARARWSAVFSLFLGVTCLISAEFTPVSLLTPLSLGLGISEGMAGQSVTAVGALAVLTSLLLAPLTPHTDRRRILLILSALLIASNLLVASARSYAALMLGRALLGVCVGGFWSLASAVTIQLVPQKDIPRALSILYSGVSVATILSLPLASLLEAYFGWRNVFLFSTLPGILSLLWQYAALPSIPPRPGNDFRAMFSLLKVKWVLAGMTATIFSYGGYHALFTYLRPCLEHNLQLDPVGLSSMLLAYGTANTLGTLCAGVILNRHFRLTMLGVHGSLTAAALFLFLFPGHTAACLGLLLFWGFAFGLICVGWTAWIALTLADKAEIAGGLSVAAIQFSIGLAAAVGGRIYDSSGMPGIFTLSAAILASAALLALASFALHAKSTGRSLH</sequence>
<dbReference type="InterPro" id="IPR020846">
    <property type="entry name" value="MFS_dom"/>
</dbReference>
<dbReference type="InterPro" id="IPR036259">
    <property type="entry name" value="MFS_trans_sf"/>
</dbReference>
<evidence type="ECO:0000256" key="4">
    <source>
        <dbReference type="ARBA" id="ARBA00022989"/>
    </source>
</evidence>
<dbReference type="PANTHER" id="PTHR43124">
    <property type="entry name" value="PURINE EFFLUX PUMP PBUE"/>
    <property type="match status" value="1"/>
</dbReference>
<dbReference type="Pfam" id="PF07690">
    <property type="entry name" value="MFS_1"/>
    <property type="match status" value="1"/>
</dbReference>
<dbReference type="AlphaFoldDB" id="A0A921AXL2"/>